<evidence type="ECO:0000256" key="2">
    <source>
        <dbReference type="ARBA" id="ARBA00010429"/>
    </source>
</evidence>
<accession>A0A418YEP5</accession>
<dbReference type="GO" id="GO:0004783">
    <property type="term" value="F:sulfite reductase (NADPH) activity"/>
    <property type="evidence" value="ECO:0007669"/>
    <property type="project" value="UniProtKB-UniRule"/>
</dbReference>
<dbReference type="UniPathway" id="UPA00140">
    <property type="reaction ID" value="UER00207"/>
</dbReference>
<keyword evidence="7 15" id="KW-0521">NADP</keyword>
<dbReference type="PRINTS" id="PR00397">
    <property type="entry name" value="SIROHAEM"/>
</dbReference>
<dbReference type="InterPro" id="IPR006066">
    <property type="entry name" value="NO2/SO3_Rdtase_FeS/sirohaem_BS"/>
</dbReference>
<feature type="domain" description="Nitrite/Sulfite reductase ferredoxin-like" evidence="18">
    <location>
        <begin position="358"/>
        <end position="420"/>
    </location>
</feature>
<dbReference type="InterPro" id="IPR036136">
    <property type="entry name" value="Nit/Sulf_reduc_fer-like_dom_sf"/>
</dbReference>
<dbReference type="GO" id="GO:0046872">
    <property type="term" value="F:metal ion binding"/>
    <property type="evidence" value="ECO:0007669"/>
    <property type="project" value="UniProtKB-KW"/>
</dbReference>
<evidence type="ECO:0000256" key="16">
    <source>
        <dbReference type="SAM" id="MobiDB-lite"/>
    </source>
</evidence>
<dbReference type="InterPro" id="IPR045854">
    <property type="entry name" value="NO2/SO3_Rdtase_4Fe4S_sf"/>
</dbReference>
<keyword evidence="8 15" id="KW-0560">Oxidoreductase</keyword>
<dbReference type="EMBL" id="QZCH01000012">
    <property type="protein sequence ID" value="RJG47581.1"/>
    <property type="molecule type" value="Genomic_DNA"/>
</dbReference>
<evidence type="ECO:0000256" key="13">
    <source>
        <dbReference type="ARBA" id="ARBA00057160"/>
    </source>
</evidence>
<keyword evidence="11 15" id="KW-0198">Cysteine biosynthesis</keyword>
<feature type="domain" description="Nitrite/sulphite reductase 4Fe-4S" evidence="17">
    <location>
        <begin position="184"/>
        <end position="335"/>
    </location>
</feature>
<dbReference type="HAMAP" id="MF_01540">
    <property type="entry name" value="CysI"/>
    <property type="match status" value="1"/>
</dbReference>
<comment type="similarity">
    <text evidence="2 15">Belongs to the nitrite and sulfite reductase 4Fe-4S domain family.</text>
</comment>
<evidence type="ECO:0000259" key="17">
    <source>
        <dbReference type="Pfam" id="PF01077"/>
    </source>
</evidence>
<comment type="function">
    <text evidence="13 15">Component of the sulfite reductase complex that catalyzes the 6-electron reduction of sulfite to sulfide. This is one of several activities required for the biosynthesis of L-cysteine from sulfate.</text>
</comment>
<comment type="catalytic activity">
    <reaction evidence="12 15">
        <text>hydrogen sulfide + 3 NADP(+) + 3 H2O = sulfite + 3 NADPH + 4 H(+)</text>
        <dbReference type="Rhea" id="RHEA:13801"/>
        <dbReference type="ChEBI" id="CHEBI:15377"/>
        <dbReference type="ChEBI" id="CHEBI:15378"/>
        <dbReference type="ChEBI" id="CHEBI:17359"/>
        <dbReference type="ChEBI" id="CHEBI:29919"/>
        <dbReference type="ChEBI" id="CHEBI:57783"/>
        <dbReference type="ChEBI" id="CHEBI:58349"/>
        <dbReference type="EC" id="1.8.1.2"/>
    </reaction>
</comment>
<evidence type="ECO:0000256" key="3">
    <source>
        <dbReference type="ARBA" id="ARBA00022485"/>
    </source>
</evidence>
<evidence type="ECO:0000256" key="11">
    <source>
        <dbReference type="ARBA" id="ARBA00023192"/>
    </source>
</evidence>
<dbReference type="SUPFAM" id="SSF56014">
    <property type="entry name" value="Nitrite and sulphite reductase 4Fe-4S domain-like"/>
    <property type="match status" value="2"/>
</dbReference>
<dbReference type="InterPro" id="IPR005117">
    <property type="entry name" value="NiRdtase/SiRdtase_haem-b_fer"/>
</dbReference>
<dbReference type="OrthoDB" id="3189055at2"/>
<dbReference type="FunFam" id="3.30.413.10:FF:000003">
    <property type="entry name" value="Sulfite reductase [NADPH] hemoprotein beta-component"/>
    <property type="match status" value="1"/>
</dbReference>
<proteinExistence type="inferred from homology"/>
<dbReference type="GO" id="GO:0050311">
    <property type="term" value="F:sulfite reductase (ferredoxin) activity"/>
    <property type="evidence" value="ECO:0007669"/>
    <property type="project" value="TreeGrafter"/>
</dbReference>
<evidence type="ECO:0000256" key="5">
    <source>
        <dbReference type="ARBA" id="ARBA00022617"/>
    </source>
</evidence>
<evidence type="ECO:0000256" key="1">
    <source>
        <dbReference type="ARBA" id="ARBA00004774"/>
    </source>
</evidence>
<feature type="binding site" evidence="15">
    <location>
        <position position="489"/>
    </location>
    <ligand>
        <name>[4Fe-4S] cluster</name>
        <dbReference type="ChEBI" id="CHEBI:49883"/>
    </ligand>
</feature>
<dbReference type="InterPro" id="IPR006067">
    <property type="entry name" value="NO2/SO3_Rdtase_4Fe4S_dom"/>
</dbReference>
<keyword evidence="10 15" id="KW-0411">Iron-sulfur</keyword>
<dbReference type="PANTHER" id="PTHR11493">
    <property type="entry name" value="SULFITE REDUCTASE [NADPH] SUBUNIT BETA-RELATED"/>
    <property type="match status" value="1"/>
</dbReference>
<feature type="region of interest" description="Disordered" evidence="16">
    <location>
        <begin position="1"/>
        <end position="21"/>
    </location>
</feature>
<keyword evidence="20" id="KW-1185">Reference proteome</keyword>
<name>A0A418YEP5_9GAMM</name>
<evidence type="ECO:0000256" key="15">
    <source>
        <dbReference type="HAMAP-Rule" id="MF_01540"/>
    </source>
</evidence>
<evidence type="ECO:0000259" key="18">
    <source>
        <dbReference type="Pfam" id="PF03460"/>
    </source>
</evidence>
<keyword evidence="3 15" id="KW-0004">4Fe-4S</keyword>
<reference evidence="19 20" key="2">
    <citation type="submission" date="2019-01" db="EMBL/GenBank/DDBJ databases">
        <title>Motilimonas pumilus sp. nov., isolated from the gut of sea cucumber (Apostichopus japonicus).</title>
        <authorList>
            <person name="Wang F.-Q."/>
            <person name="Ren L.-H."/>
            <person name="Lin Y.-W."/>
            <person name="Sun G.-H."/>
            <person name="Du Z.-J."/>
            <person name="Zhao J.-X."/>
            <person name="Liu X.-J."/>
            <person name="Liu L.-J."/>
        </authorList>
    </citation>
    <scope>NUCLEOTIDE SEQUENCE [LARGE SCALE GENOMIC DNA]</scope>
    <source>
        <strain evidence="19 20">PLHSC7-2</strain>
    </source>
</reference>
<dbReference type="GO" id="GO:0050661">
    <property type="term" value="F:NADP binding"/>
    <property type="evidence" value="ECO:0007669"/>
    <property type="project" value="InterPro"/>
</dbReference>
<comment type="cofactor">
    <cofactor evidence="15">
        <name>siroheme</name>
        <dbReference type="ChEBI" id="CHEBI:60052"/>
    </cofactor>
    <text evidence="15">Binds 1 siroheme per subunit.</text>
</comment>
<evidence type="ECO:0000256" key="14">
    <source>
        <dbReference type="ARBA" id="ARBA00062253"/>
    </source>
</evidence>
<dbReference type="GO" id="GO:0070814">
    <property type="term" value="P:hydrogen sulfide biosynthetic process"/>
    <property type="evidence" value="ECO:0007669"/>
    <property type="project" value="UniProtKB-UniRule"/>
</dbReference>
<feature type="binding site" evidence="15">
    <location>
        <position position="440"/>
    </location>
    <ligand>
        <name>[4Fe-4S] cluster</name>
        <dbReference type="ChEBI" id="CHEBI:49883"/>
    </ligand>
</feature>
<feature type="binding site" evidence="15">
    <location>
        <position position="446"/>
    </location>
    <ligand>
        <name>[4Fe-4S] cluster</name>
        <dbReference type="ChEBI" id="CHEBI:49883"/>
    </ligand>
</feature>
<evidence type="ECO:0000313" key="20">
    <source>
        <dbReference type="Proteomes" id="UP000283255"/>
    </source>
</evidence>
<dbReference type="PROSITE" id="PS00365">
    <property type="entry name" value="NIR_SIR"/>
    <property type="match status" value="1"/>
</dbReference>
<organism evidence="19 20">
    <name type="scientific">Motilimonas pumila</name>
    <dbReference type="NCBI Taxonomy" id="2303987"/>
    <lineage>
        <taxon>Bacteria</taxon>
        <taxon>Pseudomonadati</taxon>
        <taxon>Pseudomonadota</taxon>
        <taxon>Gammaproteobacteria</taxon>
        <taxon>Alteromonadales</taxon>
        <taxon>Alteromonadales genera incertae sedis</taxon>
        <taxon>Motilimonas</taxon>
    </lineage>
</organism>
<dbReference type="GO" id="GO:0051539">
    <property type="term" value="F:4 iron, 4 sulfur cluster binding"/>
    <property type="evidence" value="ECO:0007669"/>
    <property type="project" value="UniProtKB-KW"/>
</dbReference>
<evidence type="ECO:0000256" key="9">
    <source>
        <dbReference type="ARBA" id="ARBA00023004"/>
    </source>
</evidence>
<dbReference type="Proteomes" id="UP000283255">
    <property type="component" value="Unassembled WGS sequence"/>
</dbReference>
<keyword evidence="4 15" id="KW-0028">Amino-acid biosynthesis</keyword>
<feature type="domain" description="Nitrite/Sulfite reductase ferredoxin-like" evidence="18">
    <location>
        <begin position="80"/>
        <end position="143"/>
    </location>
</feature>
<keyword evidence="5 15" id="KW-0349">Heme</keyword>
<dbReference type="AlphaFoldDB" id="A0A418YEP5"/>
<feature type="binding site" evidence="15">
    <location>
        <position position="485"/>
    </location>
    <ligand>
        <name>[4Fe-4S] cluster</name>
        <dbReference type="ChEBI" id="CHEBI:49883"/>
    </ligand>
</feature>
<comment type="caution">
    <text evidence="19">The sequence shown here is derived from an EMBL/GenBank/DDBJ whole genome shotgun (WGS) entry which is preliminary data.</text>
</comment>
<evidence type="ECO:0000256" key="4">
    <source>
        <dbReference type="ARBA" id="ARBA00022605"/>
    </source>
</evidence>
<comment type="pathway">
    <text evidence="1 15">Sulfur metabolism; hydrogen sulfide biosynthesis; hydrogen sulfide from sulfite (NADPH route): step 1/1.</text>
</comment>
<keyword evidence="6 15" id="KW-0479">Metal-binding</keyword>
<comment type="cofactor">
    <cofactor evidence="15">
        <name>[4Fe-4S] cluster</name>
        <dbReference type="ChEBI" id="CHEBI:49883"/>
    </cofactor>
    <text evidence="15">Binds 1 [4Fe-4S] cluster per subunit.</text>
</comment>
<dbReference type="NCBIfam" id="TIGR02041">
    <property type="entry name" value="CysI"/>
    <property type="match status" value="1"/>
</dbReference>
<dbReference type="GO" id="GO:0020037">
    <property type="term" value="F:heme binding"/>
    <property type="evidence" value="ECO:0007669"/>
    <property type="project" value="InterPro"/>
</dbReference>
<evidence type="ECO:0000256" key="7">
    <source>
        <dbReference type="ARBA" id="ARBA00022857"/>
    </source>
</evidence>
<sequence length="576" mass="64779">MSYEPKPSPDNSLDGRALSDNERIKTESDFLRGTIAEALDDQVYGGFSPDDIQLIKFHGLYQQDDRDIRGERKKQKLDPRHSFLLRARMPGGVCTPQQWLQIDKYAQERTMVGSIRLTTRQTFQYHGILKRNLRPIFQGLDEVGIDSIFTAGDVNRNTLCTSNPVESKFHAEMYELSKQTSEHFLPNTKGFADLWLNGEKVASNEKQSEPLYSNVYLPRKFKIAFVMPPQNDIDVHANDISFVAIVKDDELIGYNVLVGAGLGHTHGDKRTHPRKADDFGFIAKKDVIAISEAIVTVQRDWGNRCDRHLSKTKYTLERVGVEAFKAEVEGRSGIKFKASKDYKFEYRGDRIGWIKGIDNKWHLTLFIENGRILDFPGKPLKTGMREIAKIHKGDFRLTANQNLIIAGVADKDKKKIEKLAVEYGLKTADLSAQRENSMACVSFPTCPLAMAEAERYLPGLVTKVEDMLEEYGVADEHLVLRVTGCPNGCGRAALAEFGLVGKGPGKYNILLGGNREGTRLPKMYMENVDEEGILAELDSLIGRWATEREANEGFGDFTIRAGIVEEVVIASRDFYA</sequence>
<evidence type="ECO:0000256" key="10">
    <source>
        <dbReference type="ARBA" id="ARBA00023014"/>
    </source>
</evidence>
<evidence type="ECO:0000256" key="12">
    <source>
        <dbReference type="ARBA" id="ARBA00052219"/>
    </source>
</evidence>
<dbReference type="InterPro" id="IPR045169">
    <property type="entry name" value="NO2/SO3_Rdtase_4Fe4S_prot"/>
</dbReference>
<dbReference type="InterPro" id="IPR011786">
    <property type="entry name" value="CysI"/>
</dbReference>
<dbReference type="PANTHER" id="PTHR11493:SF47">
    <property type="entry name" value="SULFITE REDUCTASE [NADPH] SUBUNIT BETA"/>
    <property type="match status" value="1"/>
</dbReference>
<dbReference type="GO" id="GO:0019344">
    <property type="term" value="P:cysteine biosynthetic process"/>
    <property type="evidence" value="ECO:0007669"/>
    <property type="project" value="UniProtKB-KW"/>
</dbReference>
<dbReference type="Pfam" id="PF03460">
    <property type="entry name" value="NIR_SIR_ferr"/>
    <property type="match status" value="2"/>
</dbReference>
<dbReference type="SUPFAM" id="SSF55124">
    <property type="entry name" value="Nitrite/Sulfite reductase N-terminal domain-like"/>
    <property type="match status" value="2"/>
</dbReference>
<comment type="subunit">
    <text evidence="14 15">Alpha(8)-beta(8). The alpha component is a flavoprotein, the beta component is a hemoprotein.</text>
</comment>
<protein>
    <recommendedName>
        <fullName evidence="15">Sulfite reductase [NADPH] hemoprotein beta-component</fullName>
        <shortName evidence="15">SiR-HP</shortName>
        <shortName evidence="15">SiRHP</shortName>
        <ecNumber evidence="15">1.8.1.2</ecNumber>
    </recommendedName>
</protein>
<dbReference type="Gene3D" id="3.30.413.10">
    <property type="entry name" value="Sulfite Reductase Hemoprotein, domain 1"/>
    <property type="match status" value="2"/>
</dbReference>
<evidence type="ECO:0000313" key="19">
    <source>
        <dbReference type="EMBL" id="RJG47581.1"/>
    </source>
</evidence>
<feature type="binding site" description="axial binding residue" evidence="15">
    <location>
        <position position="489"/>
    </location>
    <ligand>
        <name>siroheme</name>
        <dbReference type="ChEBI" id="CHEBI:60052"/>
    </ligand>
    <ligandPart>
        <name>Fe</name>
        <dbReference type="ChEBI" id="CHEBI:18248"/>
    </ligandPart>
</feature>
<keyword evidence="9 15" id="KW-0408">Iron</keyword>
<dbReference type="EC" id="1.8.1.2" evidence="15"/>
<dbReference type="GO" id="GO:0000103">
    <property type="term" value="P:sulfate assimilation"/>
    <property type="evidence" value="ECO:0007669"/>
    <property type="project" value="UniProtKB-UniRule"/>
</dbReference>
<dbReference type="GO" id="GO:0009337">
    <property type="term" value="C:sulfite reductase complex (NADPH)"/>
    <property type="evidence" value="ECO:0007669"/>
    <property type="project" value="InterPro"/>
</dbReference>
<dbReference type="RefSeq" id="WP_119910734.1">
    <property type="nucleotide sequence ID" value="NZ_QZCH01000012.1"/>
</dbReference>
<reference evidence="19 20" key="1">
    <citation type="submission" date="2018-09" db="EMBL/GenBank/DDBJ databases">
        <authorList>
            <person name="Wang F."/>
        </authorList>
    </citation>
    <scope>NUCLEOTIDE SEQUENCE [LARGE SCALE GENOMIC DNA]</scope>
    <source>
        <strain evidence="19 20">PLHSC7-2</strain>
    </source>
</reference>
<dbReference type="NCBIfam" id="NF010029">
    <property type="entry name" value="PRK13504.1"/>
    <property type="match status" value="1"/>
</dbReference>
<gene>
    <name evidence="15 19" type="primary">cysI</name>
    <name evidence="19" type="ORF">D1Z90_10625</name>
</gene>
<dbReference type="Pfam" id="PF01077">
    <property type="entry name" value="NIR_SIR"/>
    <property type="match status" value="1"/>
</dbReference>
<evidence type="ECO:0000256" key="8">
    <source>
        <dbReference type="ARBA" id="ARBA00023002"/>
    </source>
</evidence>
<evidence type="ECO:0000256" key="6">
    <source>
        <dbReference type="ARBA" id="ARBA00022723"/>
    </source>
</evidence>